<gene>
    <name evidence="1" type="ORF">RHMOL_Rhmol03G0294500</name>
</gene>
<evidence type="ECO:0000313" key="1">
    <source>
        <dbReference type="EMBL" id="KAI8565868.1"/>
    </source>
</evidence>
<keyword evidence="2" id="KW-1185">Reference proteome</keyword>
<organism evidence="1 2">
    <name type="scientific">Rhododendron molle</name>
    <name type="common">Chinese azalea</name>
    <name type="synonym">Azalea mollis</name>
    <dbReference type="NCBI Taxonomy" id="49168"/>
    <lineage>
        <taxon>Eukaryota</taxon>
        <taxon>Viridiplantae</taxon>
        <taxon>Streptophyta</taxon>
        <taxon>Embryophyta</taxon>
        <taxon>Tracheophyta</taxon>
        <taxon>Spermatophyta</taxon>
        <taxon>Magnoliopsida</taxon>
        <taxon>eudicotyledons</taxon>
        <taxon>Gunneridae</taxon>
        <taxon>Pentapetalae</taxon>
        <taxon>asterids</taxon>
        <taxon>Ericales</taxon>
        <taxon>Ericaceae</taxon>
        <taxon>Ericoideae</taxon>
        <taxon>Rhodoreae</taxon>
        <taxon>Rhododendron</taxon>
    </lineage>
</organism>
<name>A0ACC0PMY7_RHOML</name>
<sequence length="206" mass="23250">MSVIAQTRYPSFSYCTTKNPNTGVVEGWIHFGSASKLIGLSTPLLANPTNNFYYLSFEGISVGGQELTLPKKVFDMGFIIDSGAGLTHLQTDAFVKLIDAVKKQMPDEEVWTRDQFELCYDNPYRVPEIELKFEDMVSFPLHDGNAWVKIPPLYCLAILRTEGVSILGMYQQNGLNVGYDLENKQLRLKYVNSCPEEDDDDDDDDI</sequence>
<accession>A0ACC0PMY7</accession>
<protein>
    <submittedName>
        <fullName evidence="1">Uncharacterized protein</fullName>
    </submittedName>
</protein>
<dbReference type="EMBL" id="CM046390">
    <property type="protein sequence ID" value="KAI8565868.1"/>
    <property type="molecule type" value="Genomic_DNA"/>
</dbReference>
<dbReference type="Proteomes" id="UP001062846">
    <property type="component" value="Chromosome 3"/>
</dbReference>
<comment type="caution">
    <text evidence="1">The sequence shown here is derived from an EMBL/GenBank/DDBJ whole genome shotgun (WGS) entry which is preliminary data.</text>
</comment>
<reference evidence="1" key="1">
    <citation type="submission" date="2022-02" db="EMBL/GenBank/DDBJ databases">
        <title>Plant Genome Project.</title>
        <authorList>
            <person name="Zhang R.-G."/>
        </authorList>
    </citation>
    <scope>NUCLEOTIDE SEQUENCE</scope>
    <source>
        <strain evidence="1">AT1</strain>
    </source>
</reference>
<proteinExistence type="predicted"/>
<evidence type="ECO:0000313" key="2">
    <source>
        <dbReference type="Proteomes" id="UP001062846"/>
    </source>
</evidence>